<name>A0A3A5M9H1_9MICO</name>
<keyword evidence="3" id="KW-0804">Transcription</keyword>
<dbReference type="GO" id="GO:0003700">
    <property type="term" value="F:DNA-binding transcription factor activity"/>
    <property type="evidence" value="ECO:0007669"/>
    <property type="project" value="TreeGrafter"/>
</dbReference>
<dbReference type="PANTHER" id="PTHR30146:SF109">
    <property type="entry name" value="HTH-TYPE TRANSCRIPTIONAL REGULATOR GALS"/>
    <property type="match status" value="1"/>
</dbReference>
<dbReference type="Pfam" id="PF00356">
    <property type="entry name" value="LacI"/>
    <property type="match status" value="1"/>
</dbReference>
<dbReference type="EMBL" id="QZVS01000094">
    <property type="protein sequence ID" value="RJT86218.1"/>
    <property type="molecule type" value="Genomic_DNA"/>
</dbReference>
<dbReference type="PANTHER" id="PTHR30146">
    <property type="entry name" value="LACI-RELATED TRANSCRIPTIONAL REPRESSOR"/>
    <property type="match status" value="1"/>
</dbReference>
<feature type="compositionally biased region" description="Polar residues" evidence="4">
    <location>
        <begin position="29"/>
        <end position="39"/>
    </location>
</feature>
<evidence type="ECO:0000313" key="7">
    <source>
        <dbReference type="Proteomes" id="UP000272015"/>
    </source>
</evidence>
<dbReference type="InterPro" id="IPR000843">
    <property type="entry name" value="HTH_LacI"/>
</dbReference>
<keyword evidence="1" id="KW-0805">Transcription regulation</keyword>
<dbReference type="SUPFAM" id="SSF53822">
    <property type="entry name" value="Periplasmic binding protein-like I"/>
    <property type="match status" value="1"/>
</dbReference>
<evidence type="ECO:0000256" key="4">
    <source>
        <dbReference type="SAM" id="MobiDB-lite"/>
    </source>
</evidence>
<accession>A0A3A5M9H1</accession>
<evidence type="ECO:0000256" key="2">
    <source>
        <dbReference type="ARBA" id="ARBA00023125"/>
    </source>
</evidence>
<dbReference type="GO" id="GO:0000976">
    <property type="term" value="F:transcription cis-regulatory region binding"/>
    <property type="evidence" value="ECO:0007669"/>
    <property type="project" value="TreeGrafter"/>
</dbReference>
<dbReference type="PROSITE" id="PS50932">
    <property type="entry name" value="HTH_LACI_2"/>
    <property type="match status" value="1"/>
</dbReference>
<reference evidence="6 7" key="1">
    <citation type="submission" date="2018-09" db="EMBL/GenBank/DDBJ databases">
        <title>Novel species of Cryobacterium.</title>
        <authorList>
            <person name="Liu Q."/>
            <person name="Xin Y.-H."/>
        </authorList>
    </citation>
    <scope>NUCLEOTIDE SEQUENCE [LARGE SCALE GENOMIC DNA]</scope>
    <source>
        <strain evidence="6 7">Hh39</strain>
    </source>
</reference>
<dbReference type="Gene3D" id="3.40.50.2300">
    <property type="match status" value="2"/>
</dbReference>
<feature type="region of interest" description="Disordered" evidence="4">
    <location>
        <begin position="1"/>
        <end position="23"/>
    </location>
</feature>
<dbReference type="InterPro" id="IPR010982">
    <property type="entry name" value="Lambda_DNA-bd_dom_sf"/>
</dbReference>
<protein>
    <submittedName>
        <fullName evidence="6">LacI family transcriptional regulator</fullName>
    </submittedName>
</protein>
<gene>
    <name evidence="6" type="ORF">D6T64_18305</name>
</gene>
<evidence type="ECO:0000256" key="3">
    <source>
        <dbReference type="ARBA" id="ARBA00023163"/>
    </source>
</evidence>
<dbReference type="SMART" id="SM00354">
    <property type="entry name" value="HTH_LACI"/>
    <property type="match status" value="1"/>
</dbReference>
<feature type="region of interest" description="Disordered" evidence="4">
    <location>
        <begin position="29"/>
        <end position="48"/>
    </location>
</feature>
<dbReference type="InterPro" id="IPR028082">
    <property type="entry name" value="Peripla_BP_I"/>
</dbReference>
<dbReference type="OrthoDB" id="3258243at2"/>
<dbReference type="CDD" id="cd01392">
    <property type="entry name" value="HTH_LacI"/>
    <property type="match status" value="1"/>
</dbReference>
<dbReference type="Pfam" id="PF13377">
    <property type="entry name" value="Peripla_BP_3"/>
    <property type="match status" value="1"/>
</dbReference>
<dbReference type="AlphaFoldDB" id="A0A3A5M9H1"/>
<evidence type="ECO:0000313" key="6">
    <source>
        <dbReference type="EMBL" id="RJT86218.1"/>
    </source>
</evidence>
<sequence>MKGAVVPHTRNRSRDELNVTDDLNVTDASNLATAGSAQPVTPRASRRGRPAATIYDIAKLAGVNPSTVSRALSKPGRINVKTEERIQAAAKELNYRLNPMARALPTGRSSTLGLLLADITNPMFFDVVRGAERAASLRGYTLILAESQESADRESAAAERLSPSVDGLVLVTSRMSDAKIVELTDRQPLVVINREVDGVPGIVPDIAPGIDEALAHLGGLGHTAIGFVSGPENSWMNRARWAALLVRAPQRGMTIVEIGPGVPTLDGGAAALDRVSASGVSAVLAYNDLMAIGLMRAAQARGLTVPGDLSIIGFDDIFGSDFTSPQLSTVRTPLGSIGERAVRLILDVIDEDAGESPHREIGPQLITELVVRGSTGPAAR</sequence>
<dbReference type="SUPFAM" id="SSF47413">
    <property type="entry name" value="lambda repressor-like DNA-binding domains"/>
    <property type="match status" value="1"/>
</dbReference>
<dbReference type="Proteomes" id="UP000272015">
    <property type="component" value="Unassembled WGS sequence"/>
</dbReference>
<keyword evidence="7" id="KW-1185">Reference proteome</keyword>
<proteinExistence type="predicted"/>
<dbReference type="CDD" id="cd06267">
    <property type="entry name" value="PBP1_LacI_sugar_binding-like"/>
    <property type="match status" value="1"/>
</dbReference>
<dbReference type="InterPro" id="IPR046335">
    <property type="entry name" value="LacI/GalR-like_sensor"/>
</dbReference>
<evidence type="ECO:0000259" key="5">
    <source>
        <dbReference type="PROSITE" id="PS50932"/>
    </source>
</evidence>
<dbReference type="Gene3D" id="1.10.260.40">
    <property type="entry name" value="lambda repressor-like DNA-binding domains"/>
    <property type="match status" value="1"/>
</dbReference>
<comment type="caution">
    <text evidence="6">The sequence shown here is derived from an EMBL/GenBank/DDBJ whole genome shotgun (WGS) entry which is preliminary data.</text>
</comment>
<evidence type="ECO:0000256" key="1">
    <source>
        <dbReference type="ARBA" id="ARBA00023015"/>
    </source>
</evidence>
<keyword evidence="2" id="KW-0238">DNA-binding</keyword>
<feature type="domain" description="HTH lacI-type" evidence="5">
    <location>
        <begin position="52"/>
        <end position="106"/>
    </location>
</feature>
<organism evidence="6 7">
    <name type="scientific">Cryobacterium melibiosiphilum</name>
    <dbReference type="NCBI Taxonomy" id="995039"/>
    <lineage>
        <taxon>Bacteria</taxon>
        <taxon>Bacillati</taxon>
        <taxon>Actinomycetota</taxon>
        <taxon>Actinomycetes</taxon>
        <taxon>Micrococcales</taxon>
        <taxon>Microbacteriaceae</taxon>
        <taxon>Cryobacterium</taxon>
    </lineage>
</organism>